<gene>
    <name evidence="6" type="ORF">BGZ65_008471</name>
</gene>
<protein>
    <submittedName>
        <fullName evidence="6">Uncharacterized protein</fullName>
    </submittedName>
</protein>
<feature type="transmembrane region" description="Helical" evidence="5">
    <location>
        <begin position="84"/>
        <end position="103"/>
    </location>
</feature>
<dbReference type="GO" id="GO:0006890">
    <property type="term" value="P:retrograde vesicle-mediated transport, Golgi to endoplasmic reticulum"/>
    <property type="evidence" value="ECO:0007669"/>
    <property type="project" value="InterPro"/>
</dbReference>
<feature type="transmembrane region" description="Helical" evidence="5">
    <location>
        <begin position="57"/>
        <end position="78"/>
    </location>
</feature>
<dbReference type="GO" id="GO:0005794">
    <property type="term" value="C:Golgi apparatus"/>
    <property type="evidence" value="ECO:0007669"/>
    <property type="project" value="TreeGrafter"/>
</dbReference>
<dbReference type="OrthoDB" id="73612at2759"/>
<evidence type="ECO:0000256" key="5">
    <source>
        <dbReference type="SAM" id="Phobius"/>
    </source>
</evidence>
<dbReference type="AlphaFoldDB" id="A0A9P6JJS8"/>
<dbReference type="PANTHER" id="PTHR13377">
    <property type="entry name" value="PLACENTAL PROTEIN 6"/>
    <property type="match status" value="1"/>
</dbReference>
<proteinExistence type="predicted"/>
<comment type="caution">
    <text evidence="6">The sequence shown here is derived from an EMBL/GenBank/DDBJ whole genome shotgun (WGS) entry which is preliminary data.</text>
</comment>
<dbReference type="InterPro" id="IPR013861">
    <property type="entry name" value="TMEM115/Pdh1/Rbl19"/>
</dbReference>
<evidence type="ECO:0000256" key="3">
    <source>
        <dbReference type="ARBA" id="ARBA00022989"/>
    </source>
</evidence>
<keyword evidence="7" id="KW-1185">Reference proteome</keyword>
<keyword evidence="3 5" id="KW-1133">Transmembrane helix</keyword>
<accession>A0A9P6JJS8</accession>
<dbReference type="Proteomes" id="UP000749646">
    <property type="component" value="Unassembled WGS sequence"/>
</dbReference>
<sequence length="131" mass="15168">MSKNMDPQEQHSFADMTFSNLPMQHPMFETRVYGMTSVLAGFLIGFKQLVPEHLVTIWGIFSVRVKLLPLLFAIYVAIEGLIFQSQIQFLMAINGLFITWIYSRFFKIQDGIRGDRSETFSFASFFPELIQ</sequence>
<organism evidence="6 7">
    <name type="scientific">Modicella reniformis</name>
    <dbReference type="NCBI Taxonomy" id="1440133"/>
    <lineage>
        <taxon>Eukaryota</taxon>
        <taxon>Fungi</taxon>
        <taxon>Fungi incertae sedis</taxon>
        <taxon>Mucoromycota</taxon>
        <taxon>Mortierellomycotina</taxon>
        <taxon>Mortierellomycetes</taxon>
        <taxon>Mortierellales</taxon>
        <taxon>Mortierellaceae</taxon>
        <taxon>Modicella</taxon>
    </lineage>
</organism>
<dbReference type="GO" id="GO:0016020">
    <property type="term" value="C:membrane"/>
    <property type="evidence" value="ECO:0007669"/>
    <property type="project" value="UniProtKB-SubCell"/>
</dbReference>
<reference evidence="6" key="1">
    <citation type="journal article" date="2020" name="Fungal Divers.">
        <title>Resolving the Mortierellaceae phylogeny through synthesis of multi-gene phylogenetics and phylogenomics.</title>
        <authorList>
            <person name="Vandepol N."/>
            <person name="Liber J."/>
            <person name="Desiro A."/>
            <person name="Na H."/>
            <person name="Kennedy M."/>
            <person name="Barry K."/>
            <person name="Grigoriev I.V."/>
            <person name="Miller A.N."/>
            <person name="O'Donnell K."/>
            <person name="Stajich J.E."/>
            <person name="Bonito G."/>
        </authorList>
    </citation>
    <scope>NUCLEOTIDE SEQUENCE</scope>
    <source>
        <strain evidence="6">MES-2147</strain>
    </source>
</reference>
<evidence type="ECO:0000313" key="6">
    <source>
        <dbReference type="EMBL" id="KAF9974997.1"/>
    </source>
</evidence>
<evidence type="ECO:0000256" key="4">
    <source>
        <dbReference type="ARBA" id="ARBA00023136"/>
    </source>
</evidence>
<keyword evidence="2 5" id="KW-0812">Transmembrane</keyword>
<name>A0A9P6JJS8_9FUNG</name>
<keyword evidence="4 5" id="KW-0472">Membrane</keyword>
<evidence type="ECO:0000256" key="2">
    <source>
        <dbReference type="ARBA" id="ARBA00022692"/>
    </source>
</evidence>
<feature type="transmembrane region" description="Helical" evidence="5">
    <location>
        <begin position="32"/>
        <end position="50"/>
    </location>
</feature>
<evidence type="ECO:0000313" key="7">
    <source>
        <dbReference type="Proteomes" id="UP000749646"/>
    </source>
</evidence>
<dbReference type="EMBL" id="JAAAHW010004380">
    <property type="protein sequence ID" value="KAF9974997.1"/>
    <property type="molecule type" value="Genomic_DNA"/>
</dbReference>
<dbReference type="PANTHER" id="PTHR13377:SF3">
    <property type="entry name" value="TRANSMEMBRANE PROTEIN 115"/>
    <property type="match status" value="1"/>
</dbReference>
<evidence type="ECO:0000256" key="1">
    <source>
        <dbReference type="ARBA" id="ARBA00004141"/>
    </source>
</evidence>
<comment type="subcellular location">
    <subcellularLocation>
        <location evidence="1">Membrane</location>
        <topology evidence="1">Multi-pass membrane protein</topology>
    </subcellularLocation>
</comment>